<comment type="caution">
    <text evidence="3">The sequence shown here is derived from an EMBL/GenBank/DDBJ whole genome shotgun (WGS) entry which is preliminary data.</text>
</comment>
<dbReference type="InterPro" id="IPR036291">
    <property type="entry name" value="NAD(P)-bd_dom_sf"/>
</dbReference>
<proteinExistence type="predicted"/>
<feature type="domain" description="Saccharopine dehydrogenase NADP binding" evidence="2">
    <location>
        <begin position="13"/>
        <end position="139"/>
    </location>
</feature>
<reference evidence="3" key="1">
    <citation type="submission" date="2023-02" db="EMBL/GenBank/DDBJ databases">
        <title>Georgenia sp.10Sc9-8, isolated from a soil sample collected from the Taklamakan desert.</title>
        <authorList>
            <person name="Liu S."/>
        </authorList>
    </citation>
    <scope>NUCLEOTIDE SEQUENCE</scope>
    <source>
        <strain evidence="3">10Sc9-8</strain>
    </source>
</reference>
<protein>
    <submittedName>
        <fullName evidence="3">Saccharopine dehydrogenase NADP-binding domain-containing protein</fullName>
    </submittedName>
</protein>
<evidence type="ECO:0000313" key="3">
    <source>
        <dbReference type="EMBL" id="MDD9206032.1"/>
    </source>
</evidence>
<accession>A0ABT5TVD9</accession>
<feature type="compositionally biased region" description="Basic and acidic residues" evidence="1">
    <location>
        <begin position="218"/>
        <end position="231"/>
    </location>
</feature>
<keyword evidence="4" id="KW-1185">Reference proteome</keyword>
<dbReference type="Proteomes" id="UP001165561">
    <property type="component" value="Unassembled WGS sequence"/>
</dbReference>
<dbReference type="PANTHER" id="PTHR12286:SF5">
    <property type="entry name" value="SACCHAROPINE DEHYDROGENASE-LIKE OXIDOREDUCTASE"/>
    <property type="match status" value="1"/>
</dbReference>
<sequence length="427" mass="45030">MDGPDLDGRPLDVVLFGASGFVGRLVADYLARSAGPTVRVGLAGRSQDRLERLRADLGPAAADWDVLVADAGDPAALERLARATRVVATTVGPYTRRGLPLVQACAENGTGYVDLTGEVLFMRDSADRFHDTARSTGARIVHACGFDSVPSDLAVRRTAERARADGEGRLRHTTLLVRSLAGGVSGGTIDSMRVQVDAARDPANRRVIADPYALSPDRSAEPEAGDQRDAARPFREVMTGTWAAPFPMAGVNTRVVRRSNALQEWRYGRGLRYRELVACGTGPRGAARAALLTLGLGAAVVGMAVPPVRWVLDRVLPAPGDGPDEETRRSGSFRLEVQARTTTGARYRTTFAAQGDPGYAATAVMFGESALALALDGDRLPAGAGVLTPATALGDVLDARLRAAGVQITTERVGAEERQGTRSPSGP</sequence>
<dbReference type="Pfam" id="PF03435">
    <property type="entry name" value="Sacchrp_dh_NADP"/>
    <property type="match status" value="1"/>
</dbReference>
<dbReference type="PANTHER" id="PTHR12286">
    <property type="entry name" value="SACCHAROPINE DEHYDROGENASE-LIKE OXIDOREDUCTASE"/>
    <property type="match status" value="1"/>
</dbReference>
<name>A0ABT5TVD9_9MICO</name>
<dbReference type="InterPro" id="IPR051276">
    <property type="entry name" value="Saccharopine_DH-like_oxidrdct"/>
</dbReference>
<gene>
    <name evidence="3" type="ORF">PU560_06050</name>
</gene>
<dbReference type="Gene3D" id="3.40.50.720">
    <property type="entry name" value="NAD(P)-binding Rossmann-like Domain"/>
    <property type="match status" value="1"/>
</dbReference>
<dbReference type="EMBL" id="JARACI010000755">
    <property type="protein sequence ID" value="MDD9206032.1"/>
    <property type="molecule type" value="Genomic_DNA"/>
</dbReference>
<organism evidence="3 4">
    <name type="scientific">Georgenia halotolerans</name>
    <dbReference type="NCBI Taxonomy" id="3028317"/>
    <lineage>
        <taxon>Bacteria</taxon>
        <taxon>Bacillati</taxon>
        <taxon>Actinomycetota</taxon>
        <taxon>Actinomycetes</taxon>
        <taxon>Micrococcales</taxon>
        <taxon>Bogoriellaceae</taxon>
        <taxon>Georgenia</taxon>
    </lineage>
</organism>
<dbReference type="InterPro" id="IPR005097">
    <property type="entry name" value="Sacchrp_dh_NADP-bd"/>
</dbReference>
<feature type="region of interest" description="Disordered" evidence="1">
    <location>
        <begin position="210"/>
        <end position="231"/>
    </location>
</feature>
<evidence type="ECO:0000259" key="2">
    <source>
        <dbReference type="Pfam" id="PF03435"/>
    </source>
</evidence>
<evidence type="ECO:0000313" key="4">
    <source>
        <dbReference type="Proteomes" id="UP001165561"/>
    </source>
</evidence>
<evidence type="ECO:0000256" key="1">
    <source>
        <dbReference type="SAM" id="MobiDB-lite"/>
    </source>
</evidence>
<dbReference type="SUPFAM" id="SSF51735">
    <property type="entry name" value="NAD(P)-binding Rossmann-fold domains"/>
    <property type="match status" value="1"/>
</dbReference>